<evidence type="ECO:0000256" key="1">
    <source>
        <dbReference type="SAM" id="SignalP"/>
    </source>
</evidence>
<dbReference type="PROSITE" id="PS51257">
    <property type="entry name" value="PROKAR_LIPOPROTEIN"/>
    <property type="match status" value="1"/>
</dbReference>
<accession>A0A023G083</accession>
<feature type="signal peptide" evidence="1">
    <location>
        <begin position="1"/>
        <end position="22"/>
    </location>
</feature>
<reference evidence="2" key="1">
    <citation type="submission" date="2014-03" db="EMBL/GenBank/DDBJ databases">
        <title>The sialotranscriptome of Amblyomma triste, Amblyomma parvum and Amblyomma cajennense ticks, uncovered by 454-based RNA-seq.</title>
        <authorList>
            <person name="Garcia G.R."/>
            <person name="Gardinassi L.G."/>
            <person name="Ribeiro J.M."/>
            <person name="Anatrielo E."/>
            <person name="Ferreira B.R."/>
            <person name="Moreira H.N."/>
            <person name="Mafra C."/>
            <person name="Olegario M.M."/>
            <person name="Szabo P.J."/>
            <person name="Miranda-Santos I.K."/>
            <person name="Maruyama S.R."/>
        </authorList>
    </citation>
    <scope>NUCLEOTIDE SEQUENCE</scope>
    <source>
        <strain evidence="2">Araguapaz</strain>
        <tissue evidence="2">Salivary glands</tissue>
    </source>
</reference>
<protein>
    <submittedName>
        <fullName evidence="2">Putative secreted protein</fullName>
    </submittedName>
</protein>
<feature type="chain" id="PRO_5001515874" evidence="1">
    <location>
        <begin position="23"/>
        <end position="135"/>
    </location>
</feature>
<name>A0A023G083_AMBPA</name>
<dbReference type="AlphaFoldDB" id="A0A023G083"/>
<dbReference type="EMBL" id="GBBL01000118">
    <property type="protein sequence ID" value="JAC27202.1"/>
    <property type="molecule type" value="mRNA"/>
</dbReference>
<proteinExistence type="evidence at transcript level"/>
<organism evidence="2">
    <name type="scientific">Amblyomma parvum</name>
    <name type="common">South American tick</name>
    <dbReference type="NCBI Taxonomy" id="251391"/>
    <lineage>
        <taxon>Eukaryota</taxon>
        <taxon>Metazoa</taxon>
        <taxon>Ecdysozoa</taxon>
        <taxon>Arthropoda</taxon>
        <taxon>Chelicerata</taxon>
        <taxon>Arachnida</taxon>
        <taxon>Acari</taxon>
        <taxon>Parasitiformes</taxon>
        <taxon>Ixodida</taxon>
        <taxon>Ixodoidea</taxon>
        <taxon>Ixodidae</taxon>
        <taxon>Amblyomminae</taxon>
        <taxon>Amblyomma</taxon>
    </lineage>
</organism>
<sequence length="135" mass="14959">MFFCRNLSISVLFYFPPPLITSSVSCDCSSYVKMAWHGHQPMEQDLFFGGSGTNCKQKIKKTFLLGLGSGLVPEMVKAGVSCEGGLSTSRARSTVCVSSNAWEKRKVAQRTSAKYFCLRETDTWSSCLFIFLSLV</sequence>
<keyword evidence="1" id="KW-0732">Signal</keyword>
<evidence type="ECO:0000313" key="2">
    <source>
        <dbReference type="EMBL" id="JAC27202.1"/>
    </source>
</evidence>